<feature type="region of interest" description="Disordered" evidence="1">
    <location>
        <begin position="27"/>
        <end position="52"/>
    </location>
</feature>
<evidence type="ECO:0000313" key="3">
    <source>
        <dbReference type="Proteomes" id="UP000277580"/>
    </source>
</evidence>
<protein>
    <submittedName>
        <fullName evidence="2">Uncharacterized protein</fullName>
    </submittedName>
</protein>
<dbReference type="OrthoDB" id="5413723at2759"/>
<sequence length="277" mass="30336">MSTSGYMNPTNTRLPHISDIMSTSGYTDPANARLPPISVTQSPAGNATSAASRNRKCSIAQILNPAVPAISHIHELSASVDNSGIRSKSGAELCAPSSSHGDPMILDPPSSSSNAPAPPTTIQPFMVVILPAPGLTPRDARHLTNLNLALSTHAVRRNYERLHDALLCLDYALKRAPYTNTAIYQPLLDAWMRYKDRYLEYESEMIRLRLIPEPYWYTVLRNRVLVRNVWAGWVPGVLVGRGEGEMRGPGGKRVEMDVVVGRALANMVFPVEVRRGG</sequence>
<gene>
    <name evidence="2" type="ORF">P167DRAFT_588484</name>
</gene>
<dbReference type="AlphaFoldDB" id="A0A3N4KP48"/>
<dbReference type="InParanoid" id="A0A3N4KP48"/>
<proteinExistence type="predicted"/>
<feature type="region of interest" description="Disordered" evidence="1">
    <location>
        <begin position="89"/>
        <end position="117"/>
    </location>
</feature>
<evidence type="ECO:0000313" key="2">
    <source>
        <dbReference type="EMBL" id="RPB12384.1"/>
    </source>
</evidence>
<name>A0A3N4KP48_9PEZI</name>
<accession>A0A3N4KP48</accession>
<keyword evidence="3" id="KW-1185">Reference proteome</keyword>
<dbReference type="EMBL" id="ML119129">
    <property type="protein sequence ID" value="RPB12384.1"/>
    <property type="molecule type" value="Genomic_DNA"/>
</dbReference>
<reference evidence="2 3" key="1">
    <citation type="journal article" date="2018" name="Nat. Ecol. Evol.">
        <title>Pezizomycetes genomes reveal the molecular basis of ectomycorrhizal truffle lifestyle.</title>
        <authorList>
            <person name="Murat C."/>
            <person name="Payen T."/>
            <person name="Noel B."/>
            <person name="Kuo A."/>
            <person name="Morin E."/>
            <person name="Chen J."/>
            <person name="Kohler A."/>
            <person name="Krizsan K."/>
            <person name="Balestrini R."/>
            <person name="Da Silva C."/>
            <person name="Montanini B."/>
            <person name="Hainaut M."/>
            <person name="Levati E."/>
            <person name="Barry K.W."/>
            <person name="Belfiori B."/>
            <person name="Cichocki N."/>
            <person name="Clum A."/>
            <person name="Dockter R.B."/>
            <person name="Fauchery L."/>
            <person name="Guy J."/>
            <person name="Iotti M."/>
            <person name="Le Tacon F."/>
            <person name="Lindquist E.A."/>
            <person name="Lipzen A."/>
            <person name="Malagnac F."/>
            <person name="Mello A."/>
            <person name="Molinier V."/>
            <person name="Miyauchi S."/>
            <person name="Poulain J."/>
            <person name="Riccioni C."/>
            <person name="Rubini A."/>
            <person name="Sitrit Y."/>
            <person name="Splivallo R."/>
            <person name="Traeger S."/>
            <person name="Wang M."/>
            <person name="Zifcakova L."/>
            <person name="Wipf D."/>
            <person name="Zambonelli A."/>
            <person name="Paolocci F."/>
            <person name="Nowrousian M."/>
            <person name="Ottonello S."/>
            <person name="Baldrian P."/>
            <person name="Spatafora J.W."/>
            <person name="Henrissat B."/>
            <person name="Nagy L.G."/>
            <person name="Aury J.M."/>
            <person name="Wincker P."/>
            <person name="Grigoriev I.V."/>
            <person name="Bonfante P."/>
            <person name="Martin F.M."/>
        </authorList>
    </citation>
    <scope>NUCLEOTIDE SEQUENCE [LARGE SCALE GENOMIC DNA]</scope>
    <source>
        <strain evidence="2 3">CCBAS932</strain>
    </source>
</reference>
<feature type="compositionally biased region" description="Polar residues" evidence="1">
    <location>
        <begin position="38"/>
        <end position="52"/>
    </location>
</feature>
<dbReference type="Proteomes" id="UP000277580">
    <property type="component" value="Unassembled WGS sequence"/>
</dbReference>
<evidence type="ECO:0000256" key="1">
    <source>
        <dbReference type="SAM" id="MobiDB-lite"/>
    </source>
</evidence>
<organism evidence="2 3">
    <name type="scientific">Morchella conica CCBAS932</name>
    <dbReference type="NCBI Taxonomy" id="1392247"/>
    <lineage>
        <taxon>Eukaryota</taxon>
        <taxon>Fungi</taxon>
        <taxon>Dikarya</taxon>
        <taxon>Ascomycota</taxon>
        <taxon>Pezizomycotina</taxon>
        <taxon>Pezizomycetes</taxon>
        <taxon>Pezizales</taxon>
        <taxon>Morchellaceae</taxon>
        <taxon>Morchella</taxon>
    </lineage>
</organism>